<sequence length="208" mass="23454">MTRVTRRVLQMSDCELAAVIAVAMPGRKIEGLRRDERQEIAMKWLFANGLSINHEFTIDIEDDDIYVLMSNKSACKCCQKDTDVVSVKQFDSSAIGTSLAIFNKLEEEGVVQLQLPIRHNVPASRSDPNLLQPKVHKRTQSDDNALASKPKPTQHHQIHPITTQPKAQDHGELKPNPQKKEEPPKDENCCTAAYRECGLFCFSLWSLC</sequence>
<evidence type="ECO:0000256" key="1">
    <source>
        <dbReference type="SAM" id="MobiDB-lite"/>
    </source>
</evidence>
<feature type="region of interest" description="Disordered" evidence="1">
    <location>
        <begin position="122"/>
        <end position="187"/>
    </location>
</feature>
<dbReference type="AlphaFoldDB" id="A0A0B1SU08"/>
<dbReference type="OrthoDB" id="5834239at2759"/>
<feature type="compositionally biased region" description="Basic and acidic residues" evidence="1">
    <location>
        <begin position="167"/>
        <end position="187"/>
    </location>
</feature>
<organism evidence="2 3">
    <name type="scientific">Oesophagostomum dentatum</name>
    <name type="common">Nodular worm</name>
    <dbReference type="NCBI Taxonomy" id="61180"/>
    <lineage>
        <taxon>Eukaryota</taxon>
        <taxon>Metazoa</taxon>
        <taxon>Ecdysozoa</taxon>
        <taxon>Nematoda</taxon>
        <taxon>Chromadorea</taxon>
        <taxon>Rhabditida</taxon>
        <taxon>Rhabditina</taxon>
        <taxon>Rhabditomorpha</taxon>
        <taxon>Strongyloidea</taxon>
        <taxon>Strongylidae</taxon>
        <taxon>Oesophagostomum</taxon>
    </lineage>
</organism>
<dbReference type="EMBL" id="KN558799">
    <property type="protein sequence ID" value="KHJ87007.1"/>
    <property type="molecule type" value="Genomic_DNA"/>
</dbReference>
<dbReference type="Proteomes" id="UP000053660">
    <property type="component" value="Unassembled WGS sequence"/>
</dbReference>
<accession>A0A0B1SU08</accession>
<evidence type="ECO:0000313" key="3">
    <source>
        <dbReference type="Proteomes" id="UP000053660"/>
    </source>
</evidence>
<evidence type="ECO:0000313" key="2">
    <source>
        <dbReference type="EMBL" id="KHJ87007.1"/>
    </source>
</evidence>
<proteinExistence type="predicted"/>
<reference evidence="2 3" key="1">
    <citation type="submission" date="2014-03" db="EMBL/GenBank/DDBJ databases">
        <title>Draft genome of the hookworm Oesophagostomum dentatum.</title>
        <authorList>
            <person name="Mitreva M."/>
        </authorList>
    </citation>
    <scope>NUCLEOTIDE SEQUENCE [LARGE SCALE GENOMIC DNA]</scope>
    <source>
        <strain evidence="2 3">OD-Hann</strain>
    </source>
</reference>
<protein>
    <submittedName>
        <fullName evidence="2">Uncharacterized protein</fullName>
    </submittedName>
</protein>
<gene>
    <name evidence="2" type="ORF">OESDEN_13227</name>
</gene>
<keyword evidence="3" id="KW-1185">Reference proteome</keyword>
<name>A0A0B1SU08_OESDE</name>